<evidence type="ECO:0000313" key="3">
    <source>
        <dbReference type="EMBL" id="MFC4232175.1"/>
    </source>
</evidence>
<dbReference type="SUPFAM" id="SSF101874">
    <property type="entry name" value="YceI-like"/>
    <property type="match status" value="1"/>
</dbReference>
<dbReference type="EMBL" id="JBHSDC010000018">
    <property type="protein sequence ID" value="MFC4232175.1"/>
    <property type="molecule type" value="Genomic_DNA"/>
</dbReference>
<protein>
    <submittedName>
        <fullName evidence="3">YceI family protein</fullName>
    </submittedName>
</protein>
<keyword evidence="1" id="KW-0732">Signal</keyword>
<evidence type="ECO:0000259" key="2">
    <source>
        <dbReference type="SMART" id="SM00867"/>
    </source>
</evidence>
<dbReference type="Proteomes" id="UP001595906">
    <property type="component" value="Unassembled WGS sequence"/>
</dbReference>
<dbReference type="SMART" id="SM00867">
    <property type="entry name" value="YceI"/>
    <property type="match status" value="1"/>
</dbReference>
<comment type="caution">
    <text evidence="3">The sequence shown here is derived from an EMBL/GenBank/DDBJ whole genome shotgun (WGS) entry which is preliminary data.</text>
</comment>
<dbReference type="InterPro" id="IPR007372">
    <property type="entry name" value="Lipid/polyisoprenoid-bd_YceI"/>
</dbReference>
<organism evidence="3 4">
    <name type="scientific">Parasediminibacterium paludis</name>
    <dbReference type="NCBI Taxonomy" id="908966"/>
    <lineage>
        <taxon>Bacteria</taxon>
        <taxon>Pseudomonadati</taxon>
        <taxon>Bacteroidota</taxon>
        <taxon>Chitinophagia</taxon>
        <taxon>Chitinophagales</taxon>
        <taxon>Chitinophagaceae</taxon>
        <taxon>Parasediminibacterium</taxon>
    </lineage>
</organism>
<accession>A0ABV8PY63</accession>
<reference evidence="4" key="1">
    <citation type="journal article" date="2019" name="Int. J. Syst. Evol. Microbiol.">
        <title>The Global Catalogue of Microorganisms (GCM) 10K type strain sequencing project: providing services to taxonomists for standard genome sequencing and annotation.</title>
        <authorList>
            <consortium name="The Broad Institute Genomics Platform"/>
            <consortium name="The Broad Institute Genome Sequencing Center for Infectious Disease"/>
            <person name="Wu L."/>
            <person name="Ma J."/>
        </authorList>
    </citation>
    <scope>NUCLEOTIDE SEQUENCE [LARGE SCALE GENOMIC DNA]</scope>
    <source>
        <strain evidence="4">CECT 8010</strain>
    </source>
</reference>
<evidence type="ECO:0000313" key="4">
    <source>
        <dbReference type="Proteomes" id="UP001595906"/>
    </source>
</evidence>
<name>A0ABV8PY63_9BACT</name>
<dbReference type="RefSeq" id="WP_379013929.1">
    <property type="nucleotide sequence ID" value="NZ_JBHSDC010000018.1"/>
</dbReference>
<dbReference type="Pfam" id="PF04264">
    <property type="entry name" value="YceI"/>
    <property type="match status" value="1"/>
</dbReference>
<proteinExistence type="predicted"/>
<dbReference type="PANTHER" id="PTHR34406:SF1">
    <property type="entry name" value="PROTEIN YCEI"/>
    <property type="match status" value="1"/>
</dbReference>
<gene>
    <name evidence="3" type="ORF">ACFOW1_09750</name>
</gene>
<keyword evidence="4" id="KW-1185">Reference proteome</keyword>
<sequence length="186" mass="19510">MKKVFLAIALVASTVGIYSFTTKVADTFAVNTATSKVEFIGSKKAGYHPGNFSLKSGSVTVEAGKITGGSFVIDLASLKITDEAGAKLEGHLKSPDFFDFSKGTEATYTISSVKYTSADKAEIEGNLTLKGVTAPVKFVASIRGIDATKLFAEATFSLDRTAFGINYGAGMVANDVQVTVHLFAGK</sequence>
<feature type="domain" description="Lipid/polyisoprenoid-binding YceI-like" evidence="2">
    <location>
        <begin position="27"/>
        <end position="185"/>
    </location>
</feature>
<evidence type="ECO:0000256" key="1">
    <source>
        <dbReference type="SAM" id="SignalP"/>
    </source>
</evidence>
<feature type="signal peptide" evidence="1">
    <location>
        <begin position="1"/>
        <end position="24"/>
    </location>
</feature>
<dbReference type="Gene3D" id="2.40.128.110">
    <property type="entry name" value="Lipid/polyisoprenoid-binding, YceI-like"/>
    <property type="match status" value="1"/>
</dbReference>
<dbReference type="PANTHER" id="PTHR34406">
    <property type="entry name" value="PROTEIN YCEI"/>
    <property type="match status" value="1"/>
</dbReference>
<feature type="chain" id="PRO_5046791721" evidence="1">
    <location>
        <begin position="25"/>
        <end position="186"/>
    </location>
</feature>
<dbReference type="InterPro" id="IPR036761">
    <property type="entry name" value="TTHA0802/YceI-like_sf"/>
</dbReference>